<dbReference type="OrthoDB" id="5415522at2759"/>
<dbReference type="AlphaFoldDB" id="A0A397VBA7"/>
<proteinExistence type="predicted"/>
<comment type="caution">
    <text evidence="2">The sequence shown here is derived from an EMBL/GenBank/DDBJ whole genome shotgun (WGS) entry which is preliminary data.</text>
</comment>
<organism evidence="2 3">
    <name type="scientific">Gigaspora rosea</name>
    <dbReference type="NCBI Taxonomy" id="44941"/>
    <lineage>
        <taxon>Eukaryota</taxon>
        <taxon>Fungi</taxon>
        <taxon>Fungi incertae sedis</taxon>
        <taxon>Mucoromycota</taxon>
        <taxon>Glomeromycotina</taxon>
        <taxon>Glomeromycetes</taxon>
        <taxon>Diversisporales</taxon>
        <taxon>Gigasporaceae</taxon>
        <taxon>Gigaspora</taxon>
    </lineage>
</organism>
<sequence length="81" mass="8889">MSSQGYNNNLSNGTSGSYYTGTNSQGNRWVHHGPSVADGGSYRYANKDSSYYFQNFNGSTYFNGRGIAVYTPPPANPRTFN</sequence>
<evidence type="ECO:0000256" key="1">
    <source>
        <dbReference type="SAM" id="MobiDB-lite"/>
    </source>
</evidence>
<dbReference type="Proteomes" id="UP000266673">
    <property type="component" value="Unassembled WGS sequence"/>
</dbReference>
<dbReference type="STRING" id="44941.A0A397VBA7"/>
<protein>
    <submittedName>
        <fullName evidence="2">Uncharacterized protein</fullName>
    </submittedName>
</protein>
<name>A0A397VBA7_9GLOM</name>
<feature type="region of interest" description="Disordered" evidence="1">
    <location>
        <begin position="1"/>
        <end position="33"/>
    </location>
</feature>
<dbReference type="EMBL" id="QKWP01000553">
    <property type="protein sequence ID" value="RIB18229.1"/>
    <property type="molecule type" value="Genomic_DNA"/>
</dbReference>
<feature type="compositionally biased region" description="Polar residues" evidence="1">
    <location>
        <begin position="1"/>
        <end position="27"/>
    </location>
</feature>
<reference evidence="2 3" key="1">
    <citation type="submission" date="2018-06" db="EMBL/GenBank/DDBJ databases">
        <title>Comparative genomics reveals the genomic features of Rhizophagus irregularis, R. cerebriforme, R. diaphanum and Gigaspora rosea, and their symbiotic lifestyle signature.</title>
        <authorList>
            <person name="Morin E."/>
            <person name="San Clemente H."/>
            <person name="Chen E.C.H."/>
            <person name="De La Providencia I."/>
            <person name="Hainaut M."/>
            <person name="Kuo A."/>
            <person name="Kohler A."/>
            <person name="Murat C."/>
            <person name="Tang N."/>
            <person name="Roy S."/>
            <person name="Loubradou J."/>
            <person name="Henrissat B."/>
            <person name="Grigoriev I.V."/>
            <person name="Corradi N."/>
            <person name="Roux C."/>
            <person name="Martin F.M."/>
        </authorList>
    </citation>
    <scope>NUCLEOTIDE SEQUENCE [LARGE SCALE GENOMIC DNA]</scope>
    <source>
        <strain evidence="2 3">DAOM 194757</strain>
    </source>
</reference>
<evidence type="ECO:0000313" key="2">
    <source>
        <dbReference type="EMBL" id="RIB18229.1"/>
    </source>
</evidence>
<evidence type="ECO:0000313" key="3">
    <source>
        <dbReference type="Proteomes" id="UP000266673"/>
    </source>
</evidence>
<accession>A0A397VBA7</accession>
<keyword evidence="3" id="KW-1185">Reference proteome</keyword>
<gene>
    <name evidence="2" type="ORF">C2G38_1365084</name>
</gene>